<accession>Q5QLK0</accession>
<dbReference type="AlphaFoldDB" id="Q5QLK0"/>
<dbReference type="EMBL" id="AP004222">
    <property type="protein sequence ID" value="BAD73701.1"/>
    <property type="molecule type" value="Genomic_DNA"/>
</dbReference>
<protein>
    <submittedName>
        <fullName evidence="3">Uncharacterized protein</fullName>
    </submittedName>
</protein>
<feature type="compositionally biased region" description="Low complexity" evidence="1">
    <location>
        <begin position="185"/>
        <end position="199"/>
    </location>
</feature>
<evidence type="ECO:0000313" key="4">
    <source>
        <dbReference type="Proteomes" id="UP000000763"/>
    </source>
</evidence>
<proteinExistence type="predicted"/>
<reference evidence="3" key="1">
    <citation type="journal article" date="2002" name="Nature">
        <title>The genome sequence and structure of rice chromosome 1.</title>
        <authorList>
            <person name="Sasaki T."/>
            <person name="Matsumoto T."/>
            <person name="Yamamoto K."/>
            <person name="Sakata K."/>
            <person name="Baba T."/>
            <person name="Katayose Y."/>
            <person name="Wu J."/>
            <person name="Niimura Y."/>
            <person name="Cheng Z."/>
            <person name="Nagamura Y."/>
            <person name="Antonio B.A."/>
            <person name="Kanamori H."/>
            <person name="Hosokawa S."/>
            <person name="Masukawa M."/>
            <person name="Arikawa K."/>
            <person name="Chiden Y."/>
            <person name="Hayashi M."/>
            <person name="Okamoto M."/>
            <person name="Ando T."/>
            <person name="Aoki H."/>
            <person name="Arita K."/>
            <person name="Hamada M."/>
            <person name="Harada C."/>
            <person name="Hijishita S."/>
            <person name="Honda M."/>
            <person name="Ichikawa Y."/>
            <person name="Idonuma A."/>
            <person name="Iijima M."/>
            <person name="Ikeda M."/>
            <person name="Ikeno M."/>
            <person name="Itoh S."/>
            <person name="Itoh T."/>
            <person name="Itoh Y."/>
            <person name="Itoh Y."/>
            <person name="Iwabuchi A."/>
            <person name="Kamiya K."/>
            <person name="Karasawa W."/>
            <person name="Katagiri S."/>
            <person name="Kikuta A."/>
            <person name="Kobayashi N."/>
            <person name="Kono I."/>
            <person name="Machita K."/>
            <person name="Maehara T."/>
            <person name="Mizuno H."/>
            <person name="Mizubayashi T."/>
            <person name="Mukai Y."/>
            <person name="Nagasaki H."/>
            <person name="Nakashima M."/>
            <person name="Nakama Y."/>
            <person name="Nakamichi Y."/>
            <person name="Nakamura M."/>
            <person name="Namiki N."/>
            <person name="Negishi M."/>
            <person name="Ohta I."/>
            <person name="Ono N."/>
            <person name="Saji S."/>
            <person name="Sakai K."/>
            <person name="Shibata M."/>
            <person name="Shimokawa T."/>
            <person name="Shomura A."/>
            <person name="Song J."/>
            <person name="Takazaki Y."/>
            <person name="Terasawa K."/>
            <person name="Tsuji K."/>
            <person name="Waki K."/>
            <person name="Yamagata H."/>
            <person name="Yamane H."/>
            <person name="Yoshiki S."/>
            <person name="Yoshihara R."/>
            <person name="Yukawa K."/>
            <person name="Zhong H."/>
            <person name="Iwama H."/>
            <person name="Endo T."/>
            <person name="Ito H."/>
            <person name="Hahn J.H."/>
            <person name="Kim H.I."/>
            <person name="Eun M.Y."/>
            <person name="Yano M."/>
            <person name="Jiang J."/>
            <person name="Gojobori T."/>
        </authorList>
    </citation>
    <scope>NUCLEOTIDE SEQUENCE</scope>
</reference>
<reference evidence="4" key="3">
    <citation type="journal article" date="2008" name="Nucleic Acids Res.">
        <title>The rice annotation project database (RAP-DB): 2008 update.</title>
        <authorList>
            <consortium name="The rice annotation project (RAP)"/>
        </authorList>
    </citation>
    <scope>GENOME REANNOTATION</scope>
    <source>
        <strain evidence="4">cv. Nipponbare</strain>
    </source>
</reference>
<gene>
    <name evidence="3" type="ORF">B1003B09.18</name>
    <name evidence="2" type="ORF">B1168H06.12</name>
</gene>
<evidence type="ECO:0000313" key="2">
    <source>
        <dbReference type="EMBL" id="BAD73586.1"/>
    </source>
</evidence>
<feature type="compositionally biased region" description="Basic residues" evidence="1">
    <location>
        <begin position="200"/>
        <end position="216"/>
    </location>
</feature>
<feature type="region of interest" description="Disordered" evidence="1">
    <location>
        <begin position="1"/>
        <end position="69"/>
    </location>
</feature>
<reference evidence="4" key="2">
    <citation type="journal article" date="2005" name="Nature">
        <title>The map-based sequence of the rice genome.</title>
        <authorList>
            <consortium name="International rice genome sequencing project (IRGSP)"/>
            <person name="Matsumoto T."/>
            <person name="Wu J."/>
            <person name="Kanamori H."/>
            <person name="Katayose Y."/>
            <person name="Fujisawa M."/>
            <person name="Namiki N."/>
            <person name="Mizuno H."/>
            <person name="Yamamoto K."/>
            <person name="Antonio B.A."/>
            <person name="Baba T."/>
            <person name="Sakata K."/>
            <person name="Nagamura Y."/>
            <person name="Aoki H."/>
            <person name="Arikawa K."/>
            <person name="Arita K."/>
            <person name="Bito T."/>
            <person name="Chiden Y."/>
            <person name="Fujitsuka N."/>
            <person name="Fukunaka R."/>
            <person name="Hamada M."/>
            <person name="Harada C."/>
            <person name="Hayashi A."/>
            <person name="Hijishita S."/>
            <person name="Honda M."/>
            <person name="Hosokawa S."/>
            <person name="Ichikawa Y."/>
            <person name="Idonuma A."/>
            <person name="Iijima M."/>
            <person name="Ikeda M."/>
            <person name="Ikeno M."/>
            <person name="Ito K."/>
            <person name="Ito S."/>
            <person name="Ito T."/>
            <person name="Ito Y."/>
            <person name="Ito Y."/>
            <person name="Iwabuchi A."/>
            <person name="Kamiya K."/>
            <person name="Karasawa W."/>
            <person name="Kurita K."/>
            <person name="Katagiri S."/>
            <person name="Kikuta A."/>
            <person name="Kobayashi H."/>
            <person name="Kobayashi N."/>
            <person name="Machita K."/>
            <person name="Maehara T."/>
            <person name="Masukawa M."/>
            <person name="Mizubayashi T."/>
            <person name="Mukai Y."/>
            <person name="Nagasaki H."/>
            <person name="Nagata Y."/>
            <person name="Naito S."/>
            <person name="Nakashima M."/>
            <person name="Nakama Y."/>
            <person name="Nakamichi Y."/>
            <person name="Nakamura M."/>
            <person name="Meguro A."/>
            <person name="Negishi M."/>
            <person name="Ohta I."/>
            <person name="Ohta T."/>
            <person name="Okamoto M."/>
            <person name="Ono N."/>
            <person name="Saji S."/>
            <person name="Sakaguchi M."/>
            <person name="Sakai K."/>
            <person name="Shibata M."/>
            <person name="Shimokawa T."/>
            <person name="Song J."/>
            <person name="Takazaki Y."/>
            <person name="Terasawa K."/>
            <person name="Tsugane M."/>
            <person name="Tsuji K."/>
            <person name="Ueda S."/>
            <person name="Waki K."/>
            <person name="Yamagata H."/>
            <person name="Yamamoto M."/>
            <person name="Yamamoto S."/>
            <person name="Yamane H."/>
            <person name="Yoshiki S."/>
            <person name="Yoshihara R."/>
            <person name="Yukawa K."/>
            <person name="Zhong H."/>
            <person name="Yano M."/>
            <person name="Yuan Q."/>
            <person name="Ouyang S."/>
            <person name="Liu J."/>
            <person name="Jones K.M."/>
            <person name="Gansberger K."/>
            <person name="Moffat K."/>
            <person name="Hill J."/>
            <person name="Bera J."/>
            <person name="Fadrosh D."/>
            <person name="Jin S."/>
            <person name="Johri S."/>
            <person name="Kim M."/>
            <person name="Overton L."/>
            <person name="Reardon M."/>
            <person name="Tsitrin T."/>
            <person name="Vuong H."/>
            <person name="Weaver B."/>
            <person name="Ciecko A."/>
            <person name="Tallon L."/>
            <person name="Jackson J."/>
            <person name="Pai G."/>
            <person name="Aken S.V."/>
            <person name="Utterback T."/>
            <person name="Reidmuller S."/>
            <person name="Feldblyum T."/>
            <person name="Hsiao J."/>
            <person name="Zismann V."/>
            <person name="Iobst S."/>
            <person name="de Vazeille A.R."/>
            <person name="Buell C.R."/>
            <person name="Ying K."/>
            <person name="Li Y."/>
            <person name="Lu T."/>
            <person name="Huang Y."/>
            <person name="Zhao Q."/>
            <person name="Feng Q."/>
            <person name="Zhang L."/>
            <person name="Zhu J."/>
            <person name="Weng Q."/>
            <person name="Mu J."/>
            <person name="Lu Y."/>
            <person name="Fan D."/>
            <person name="Liu Y."/>
            <person name="Guan J."/>
            <person name="Zhang Y."/>
            <person name="Yu S."/>
            <person name="Liu X."/>
            <person name="Zhang Y."/>
            <person name="Hong G."/>
            <person name="Han B."/>
            <person name="Choisne N."/>
            <person name="Demange N."/>
            <person name="Orjeda G."/>
            <person name="Samain S."/>
            <person name="Cattolico L."/>
            <person name="Pelletier E."/>
            <person name="Couloux A."/>
            <person name="Segurens B."/>
            <person name="Wincker P."/>
            <person name="D'Hont A."/>
            <person name="Scarpelli C."/>
            <person name="Weissenbach J."/>
            <person name="Salanoubat M."/>
            <person name="Quetier F."/>
            <person name="Yu Y."/>
            <person name="Kim H.R."/>
            <person name="Rambo T."/>
            <person name="Currie J."/>
            <person name="Collura K."/>
            <person name="Luo M."/>
            <person name="Yang T."/>
            <person name="Ammiraju J.S.S."/>
            <person name="Engler F."/>
            <person name="Soderlund C."/>
            <person name="Wing R.A."/>
            <person name="Palmer L.E."/>
            <person name="de la Bastide M."/>
            <person name="Spiegel L."/>
            <person name="Nascimento L."/>
            <person name="Zutavern T."/>
            <person name="O'Shaughnessy A."/>
            <person name="Dike S."/>
            <person name="Dedhia N."/>
            <person name="Preston R."/>
            <person name="Balija V."/>
            <person name="McCombie W.R."/>
            <person name="Chow T."/>
            <person name="Chen H."/>
            <person name="Chung M."/>
            <person name="Chen C."/>
            <person name="Shaw J."/>
            <person name="Wu H."/>
            <person name="Hsiao K."/>
            <person name="Chao Y."/>
            <person name="Chu M."/>
            <person name="Cheng C."/>
            <person name="Hour A."/>
            <person name="Lee P."/>
            <person name="Lin S."/>
            <person name="Lin Y."/>
            <person name="Liou J."/>
            <person name="Liu S."/>
            <person name="Hsing Y."/>
            <person name="Raghuvanshi S."/>
            <person name="Mohanty A."/>
            <person name="Bharti A.K."/>
            <person name="Gaur A."/>
            <person name="Gupta V."/>
            <person name="Kumar D."/>
            <person name="Ravi V."/>
            <person name="Vij S."/>
            <person name="Kapur A."/>
            <person name="Khurana P."/>
            <person name="Khurana P."/>
            <person name="Khurana J.P."/>
            <person name="Tyagi A.K."/>
            <person name="Gaikwad K."/>
            <person name="Singh A."/>
            <person name="Dalal V."/>
            <person name="Srivastava S."/>
            <person name="Dixit A."/>
            <person name="Pal A.K."/>
            <person name="Ghazi I.A."/>
            <person name="Yadav M."/>
            <person name="Pandit A."/>
            <person name="Bhargava A."/>
            <person name="Sureshbabu K."/>
            <person name="Batra K."/>
            <person name="Sharma T.R."/>
            <person name="Mohapatra T."/>
            <person name="Singh N.K."/>
            <person name="Messing J."/>
            <person name="Nelson A.B."/>
            <person name="Fuks G."/>
            <person name="Kavchok S."/>
            <person name="Keizer G."/>
            <person name="Linton E."/>
            <person name="Llaca V."/>
            <person name="Song R."/>
            <person name="Tanyolac B."/>
            <person name="Young S."/>
            <person name="Ho-Il K."/>
            <person name="Hahn J.H."/>
            <person name="Sangsakoo G."/>
            <person name="Vanavichit A."/>
            <person name="de Mattos Luiz.A.T."/>
            <person name="Zimmer P.D."/>
            <person name="Malone G."/>
            <person name="Dellagostin O."/>
            <person name="de Oliveira A.C."/>
            <person name="Bevan M."/>
            <person name="Bancroft I."/>
            <person name="Minx P."/>
            <person name="Cordum H."/>
            <person name="Wilson R."/>
            <person name="Cheng Z."/>
            <person name="Jin W."/>
            <person name="Jiang J."/>
            <person name="Leong S.A."/>
            <person name="Iwama H."/>
            <person name="Gojobori T."/>
            <person name="Itoh T."/>
            <person name="Niimura Y."/>
            <person name="Fujii Y."/>
            <person name="Habara T."/>
            <person name="Sakai H."/>
            <person name="Sato Y."/>
            <person name="Wilson G."/>
            <person name="Kumar K."/>
            <person name="McCouch S."/>
            <person name="Juretic N."/>
            <person name="Hoen D."/>
            <person name="Wright S."/>
            <person name="Bruskiewich R."/>
            <person name="Bureau T."/>
            <person name="Miyao A."/>
            <person name="Hirochika H."/>
            <person name="Nishikawa T."/>
            <person name="Kadowaki K."/>
            <person name="Sugiura M."/>
            <person name="Burr B."/>
            <person name="Sasaki T."/>
        </authorList>
    </citation>
    <scope>NUCLEOTIDE SEQUENCE [LARGE SCALE GENOMIC DNA]</scope>
    <source>
        <strain evidence="4">cv. Nipponbare</strain>
    </source>
</reference>
<evidence type="ECO:0000313" key="3">
    <source>
        <dbReference type="EMBL" id="BAD73701.1"/>
    </source>
</evidence>
<feature type="compositionally biased region" description="Polar residues" evidence="1">
    <location>
        <begin position="55"/>
        <end position="68"/>
    </location>
</feature>
<feature type="compositionally biased region" description="Polar residues" evidence="1">
    <location>
        <begin position="1"/>
        <end position="10"/>
    </location>
</feature>
<dbReference type="Proteomes" id="UP000000763">
    <property type="component" value="Chromosome 1"/>
</dbReference>
<organism evidence="3">
    <name type="scientific">Oryza sativa subsp. japonica</name>
    <name type="common">Rice</name>
    <dbReference type="NCBI Taxonomy" id="39947"/>
    <lineage>
        <taxon>Eukaryota</taxon>
        <taxon>Viridiplantae</taxon>
        <taxon>Streptophyta</taxon>
        <taxon>Embryophyta</taxon>
        <taxon>Tracheophyta</taxon>
        <taxon>Spermatophyta</taxon>
        <taxon>Magnoliopsida</taxon>
        <taxon>Liliopsida</taxon>
        <taxon>Poales</taxon>
        <taxon>Poaceae</taxon>
        <taxon>BOP clade</taxon>
        <taxon>Oryzoideae</taxon>
        <taxon>Oryzeae</taxon>
        <taxon>Oryzinae</taxon>
        <taxon>Oryza</taxon>
        <taxon>Oryza sativa</taxon>
    </lineage>
</organism>
<sequence length="216" mass="22147">METQPPSSVKVSREPRLGFRPATTLEGNTIAPPPSKPSLVHGHTASPPPAGQSPRAATSPGSASTDITSAAVKVSEASCDGNPLLHHHQNLRWHVSASTDITSIAIAVSEAFASVACASAPVACASAGLLAVAPSPPTAASVAHSTGRRIHGCSHHPLSSSGQIQPSRSRTSPAVTPPGTAFRHQQQTPSPATSTTATPVKRRRPTALPHHRLPPH</sequence>
<feature type="compositionally biased region" description="Polar residues" evidence="1">
    <location>
        <begin position="157"/>
        <end position="174"/>
    </location>
</feature>
<feature type="region of interest" description="Disordered" evidence="1">
    <location>
        <begin position="154"/>
        <end position="216"/>
    </location>
</feature>
<name>Q5QLK0_ORYSJ</name>
<dbReference type="EMBL" id="AP003563">
    <property type="protein sequence ID" value="BAD73586.1"/>
    <property type="molecule type" value="Genomic_DNA"/>
</dbReference>
<dbReference type="Proteomes" id="UP000817658">
    <property type="component" value="Chromosome 1"/>
</dbReference>
<evidence type="ECO:0000256" key="1">
    <source>
        <dbReference type="SAM" id="MobiDB-lite"/>
    </source>
</evidence>